<feature type="non-terminal residue" evidence="1">
    <location>
        <position position="197"/>
    </location>
</feature>
<accession>A0A6A6DI86</accession>
<dbReference type="Proteomes" id="UP000800200">
    <property type="component" value="Unassembled WGS sequence"/>
</dbReference>
<sequence length="197" mass="22012">PKNPQQQENSAQGCTLQVDFSWKKFKSLITEKDDPQSKPIYIVDYKTFKPHLVFKSAADDSTFASGTLHHISINADCEIRGQPVTLKALKRFKTEYTHLSHAFSNNDAPVPMTWTSTSGFKTWDFICLDTQQMPVAKFSANAWAVKKVGNIEFLGSKAATSDAVRDEIVVTGLTLFYCMVLRSSSILSFFGAIFSRP</sequence>
<dbReference type="OrthoDB" id="4725912at2759"/>
<feature type="non-terminal residue" evidence="1">
    <location>
        <position position="1"/>
    </location>
</feature>
<evidence type="ECO:0000313" key="1">
    <source>
        <dbReference type="EMBL" id="KAF2178158.1"/>
    </source>
</evidence>
<dbReference type="AlphaFoldDB" id="A0A6A6DI86"/>
<dbReference type="EMBL" id="ML994677">
    <property type="protein sequence ID" value="KAF2178158.1"/>
    <property type="molecule type" value="Genomic_DNA"/>
</dbReference>
<protein>
    <submittedName>
        <fullName evidence="1">Uncharacterized protein</fullName>
    </submittedName>
</protein>
<organism evidence="1 2">
    <name type="scientific">Zopfia rhizophila CBS 207.26</name>
    <dbReference type="NCBI Taxonomy" id="1314779"/>
    <lineage>
        <taxon>Eukaryota</taxon>
        <taxon>Fungi</taxon>
        <taxon>Dikarya</taxon>
        <taxon>Ascomycota</taxon>
        <taxon>Pezizomycotina</taxon>
        <taxon>Dothideomycetes</taxon>
        <taxon>Dothideomycetes incertae sedis</taxon>
        <taxon>Zopfiaceae</taxon>
        <taxon>Zopfia</taxon>
    </lineage>
</organism>
<evidence type="ECO:0000313" key="2">
    <source>
        <dbReference type="Proteomes" id="UP000800200"/>
    </source>
</evidence>
<name>A0A6A6DI86_9PEZI</name>
<proteinExistence type="predicted"/>
<keyword evidence="2" id="KW-1185">Reference proteome</keyword>
<gene>
    <name evidence="1" type="ORF">K469DRAFT_456224</name>
</gene>
<reference evidence="1" key="1">
    <citation type="journal article" date="2020" name="Stud. Mycol.">
        <title>101 Dothideomycetes genomes: a test case for predicting lifestyles and emergence of pathogens.</title>
        <authorList>
            <person name="Haridas S."/>
            <person name="Albert R."/>
            <person name="Binder M."/>
            <person name="Bloem J."/>
            <person name="Labutti K."/>
            <person name="Salamov A."/>
            <person name="Andreopoulos B."/>
            <person name="Baker S."/>
            <person name="Barry K."/>
            <person name="Bills G."/>
            <person name="Bluhm B."/>
            <person name="Cannon C."/>
            <person name="Castanera R."/>
            <person name="Culley D."/>
            <person name="Daum C."/>
            <person name="Ezra D."/>
            <person name="Gonzalez J."/>
            <person name="Henrissat B."/>
            <person name="Kuo A."/>
            <person name="Liang C."/>
            <person name="Lipzen A."/>
            <person name="Lutzoni F."/>
            <person name="Magnuson J."/>
            <person name="Mondo S."/>
            <person name="Nolan M."/>
            <person name="Ohm R."/>
            <person name="Pangilinan J."/>
            <person name="Park H.-J."/>
            <person name="Ramirez L."/>
            <person name="Alfaro M."/>
            <person name="Sun H."/>
            <person name="Tritt A."/>
            <person name="Yoshinaga Y."/>
            <person name="Zwiers L.-H."/>
            <person name="Turgeon B."/>
            <person name="Goodwin S."/>
            <person name="Spatafora J."/>
            <person name="Crous P."/>
            <person name="Grigoriev I."/>
        </authorList>
    </citation>
    <scope>NUCLEOTIDE SEQUENCE</scope>
    <source>
        <strain evidence="1">CBS 207.26</strain>
    </source>
</reference>